<keyword evidence="3" id="KW-1185">Reference proteome</keyword>
<dbReference type="Proteomes" id="UP000683139">
    <property type="component" value="Unassembled WGS sequence"/>
</dbReference>
<organism evidence="2 3">
    <name type="scientific">Paenibacillus montaniterrae</name>
    <dbReference type="NCBI Taxonomy" id="429341"/>
    <lineage>
        <taxon>Bacteria</taxon>
        <taxon>Bacillati</taxon>
        <taxon>Bacillota</taxon>
        <taxon>Bacilli</taxon>
        <taxon>Bacillales</taxon>
        <taxon>Paenibacillaceae</taxon>
        <taxon>Paenibacillus</taxon>
    </lineage>
</organism>
<reference evidence="2" key="1">
    <citation type="submission" date="2021-03" db="EMBL/GenBank/DDBJ databases">
        <title>Antimicrobial resistance genes in bacteria isolated from Japanese honey, and their potential for conferring macrolide and lincosamide resistance in the American foulbrood pathogen Paenibacillus larvae.</title>
        <authorList>
            <person name="Okamoto M."/>
            <person name="Kumagai M."/>
            <person name="Kanamori H."/>
            <person name="Takamatsu D."/>
        </authorList>
    </citation>
    <scope>NUCLEOTIDE SEQUENCE</scope>
    <source>
        <strain evidence="2">J40TS1</strain>
    </source>
</reference>
<feature type="region of interest" description="Disordered" evidence="1">
    <location>
        <begin position="1"/>
        <end position="50"/>
    </location>
</feature>
<evidence type="ECO:0000313" key="2">
    <source>
        <dbReference type="EMBL" id="GIP14970.1"/>
    </source>
</evidence>
<dbReference type="RefSeq" id="WP_213513143.1">
    <property type="nucleotide sequence ID" value="NZ_BOSE01000001.1"/>
</dbReference>
<proteinExistence type="predicted"/>
<protein>
    <recommendedName>
        <fullName evidence="4">Collagen-like protein</fullName>
    </recommendedName>
</protein>
<comment type="caution">
    <text evidence="2">The sequence shown here is derived from an EMBL/GenBank/DDBJ whole genome shotgun (WGS) entry which is preliminary data.</text>
</comment>
<dbReference type="EMBL" id="BOSE01000001">
    <property type="protein sequence ID" value="GIP14970.1"/>
    <property type="molecule type" value="Genomic_DNA"/>
</dbReference>
<gene>
    <name evidence="2" type="ORF">J40TS1_06120</name>
</gene>
<accession>A0A919YK72</accession>
<evidence type="ECO:0008006" key="4">
    <source>
        <dbReference type="Google" id="ProtNLM"/>
    </source>
</evidence>
<evidence type="ECO:0000256" key="1">
    <source>
        <dbReference type="SAM" id="MobiDB-lite"/>
    </source>
</evidence>
<evidence type="ECO:0000313" key="3">
    <source>
        <dbReference type="Proteomes" id="UP000683139"/>
    </source>
</evidence>
<name>A0A919YK72_9BACL</name>
<sequence>MSIEDVDFQNQLDVGPIGPTGPRGFTGLAGQNGFNGSTGPTDPAGLSPGTAQFVNEQTITLPGELSLFQDSCRPATQHMEI</sequence>
<dbReference type="AlphaFoldDB" id="A0A919YK72"/>